<dbReference type="InterPro" id="IPR004365">
    <property type="entry name" value="NA-bd_OB_tRNA"/>
</dbReference>
<evidence type="ECO:0000256" key="3">
    <source>
        <dbReference type="ARBA" id="ARBA00022840"/>
    </source>
</evidence>
<evidence type="ECO:0000259" key="5">
    <source>
        <dbReference type="PROSITE" id="PS50862"/>
    </source>
</evidence>
<dbReference type="InterPro" id="IPR006195">
    <property type="entry name" value="aa-tRNA-synth_II"/>
</dbReference>
<evidence type="ECO:0000313" key="7">
    <source>
        <dbReference type="Proteomes" id="UP000748332"/>
    </source>
</evidence>
<dbReference type="EMBL" id="JAGQLM010000174">
    <property type="protein sequence ID" value="MCA9375421.1"/>
    <property type="molecule type" value="Genomic_DNA"/>
</dbReference>
<feature type="domain" description="Aminoacyl-transfer RNA synthetases class-II family profile" evidence="5">
    <location>
        <begin position="183"/>
        <end position="391"/>
    </location>
</feature>
<sequence>MARQAKSDLIGQRQLRIDKIAQLKKLGIDPFPSKSYRTNLADEISNNYSAFENQEATVAGRLMTLRRHGAISFGNIQDSSGSIQLYIKEDSLNKTSTQKGNLGYDLLDMLDLGDIVEAKGKVVKTKTGEISIEAESIRLLTKAIRPLPEKWAGLKDKETIYRKRYLDLIMDPSKKVNFQKSAELLFAIREFMNSKGFLEIKTPILQPVYGGTSAKPFSTHVNSLDKDFYLAVSHELYLKRLITAGFDNVYNIAGYFRNEGIDRTHNPEFTMLETMTAFQNYEYNMDLIEEMYLYLGKKVFGRTVFKICGQDIDFSKPWERIRMIDAVKKYSNYDFNSIKSLEDAHKALDEIGYKEDRPSTIAECMVKVFEEKVEEQLIQPTFVYGHPVEVSPLAKS</sequence>
<name>A0A955KWZ8_9BACT</name>
<dbReference type="Gene3D" id="3.30.930.10">
    <property type="entry name" value="Bira Bifunctional Protein, Domain 2"/>
    <property type="match status" value="1"/>
</dbReference>
<proteinExistence type="predicted"/>
<dbReference type="PRINTS" id="PR00982">
    <property type="entry name" value="TRNASYNTHLYS"/>
</dbReference>
<accession>A0A955KWZ8</accession>
<gene>
    <name evidence="6" type="ORF">KC622_03765</name>
</gene>
<dbReference type="GO" id="GO:0006430">
    <property type="term" value="P:lysyl-tRNA aminoacylation"/>
    <property type="evidence" value="ECO:0007669"/>
    <property type="project" value="InterPro"/>
</dbReference>
<reference evidence="6" key="2">
    <citation type="journal article" date="2021" name="Microbiome">
        <title>Successional dynamics and alternative stable states in a saline activated sludge microbial community over 9 years.</title>
        <authorList>
            <person name="Wang Y."/>
            <person name="Ye J."/>
            <person name="Ju F."/>
            <person name="Liu L."/>
            <person name="Boyd J.A."/>
            <person name="Deng Y."/>
            <person name="Parks D.H."/>
            <person name="Jiang X."/>
            <person name="Yin X."/>
            <person name="Woodcroft B.J."/>
            <person name="Tyson G.W."/>
            <person name="Hugenholtz P."/>
            <person name="Polz M.F."/>
            <person name="Zhang T."/>
        </authorList>
    </citation>
    <scope>NUCLEOTIDE SEQUENCE</scope>
    <source>
        <strain evidence="6">HKST-UBA16</strain>
    </source>
</reference>
<dbReference type="SUPFAM" id="SSF55681">
    <property type="entry name" value="Class II aaRS and biotin synthetases"/>
    <property type="match status" value="1"/>
</dbReference>
<evidence type="ECO:0000256" key="2">
    <source>
        <dbReference type="ARBA" id="ARBA00022741"/>
    </source>
</evidence>
<protein>
    <submittedName>
        <fullName evidence="6">Lysine--tRNA ligase</fullName>
    </submittedName>
</protein>
<reference evidence="6" key="1">
    <citation type="submission" date="2020-04" db="EMBL/GenBank/DDBJ databases">
        <authorList>
            <person name="Zhang T."/>
        </authorList>
    </citation>
    <scope>NUCLEOTIDE SEQUENCE</scope>
    <source>
        <strain evidence="6">HKST-UBA16</strain>
    </source>
</reference>
<keyword evidence="4" id="KW-0030">Aminoacyl-tRNA synthetase</keyword>
<dbReference type="GO" id="GO:0005524">
    <property type="term" value="F:ATP binding"/>
    <property type="evidence" value="ECO:0007669"/>
    <property type="project" value="UniProtKB-KW"/>
</dbReference>
<comment type="caution">
    <text evidence="6">The sequence shown here is derived from an EMBL/GenBank/DDBJ whole genome shotgun (WGS) entry which is preliminary data.</text>
</comment>
<dbReference type="GO" id="GO:0005829">
    <property type="term" value="C:cytosol"/>
    <property type="evidence" value="ECO:0007669"/>
    <property type="project" value="TreeGrafter"/>
</dbReference>
<dbReference type="InterPro" id="IPR018149">
    <property type="entry name" value="Lys-tRNA-synth_II_C"/>
</dbReference>
<dbReference type="PANTHER" id="PTHR42918:SF15">
    <property type="entry name" value="LYSINE--TRNA LIGASE, CHLOROPLASTIC_MITOCHONDRIAL"/>
    <property type="match status" value="1"/>
</dbReference>
<evidence type="ECO:0000256" key="1">
    <source>
        <dbReference type="ARBA" id="ARBA00022598"/>
    </source>
</evidence>
<dbReference type="GO" id="GO:0004824">
    <property type="term" value="F:lysine-tRNA ligase activity"/>
    <property type="evidence" value="ECO:0007669"/>
    <property type="project" value="InterPro"/>
</dbReference>
<dbReference type="InterPro" id="IPR004364">
    <property type="entry name" value="Aa-tRNA-synt_II"/>
</dbReference>
<dbReference type="GO" id="GO:0000049">
    <property type="term" value="F:tRNA binding"/>
    <property type="evidence" value="ECO:0007669"/>
    <property type="project" value="TreeGrafter"/>
</dbReference>
<dbReference type="Pfam" id="PF01336">
    <property type="entry name" value="tRNA_anti-codon"/>
    <property type="match status" value="1"/>
</dbReference>
<dbReference type="AlphaFoldDB" id="A0A955KWZ8"/>
<keyword evidence="3" id="KW-0067">ATP-binding</keyword>
<dbReference type="PANTHER" id="PTHR42918">
    <property type="entry name" value="LYSYL-TRNA SYNTHETASE"/>
    <property type="match status" value="1"/>
</dbReference>
<dbReference type="InterPro" id="IPR044136">
    <property type="entry name" value="Lys-tRNA-ligase_II_N"/>
</dbReference>
<dbReference type="Gene3D" id="2.40.50.140">
    <property type="entry name" value="Nucleic acid-binding proteins"/>
    <property type="match status" value="1"/>
</dbReference>
<evidence type="ECO:0000256" key="4">
    <source>
        <dbReference type="ARBA" id="ARBA00023146"/>
    </source>
</evidence>
<feature type="non-terminal residue" evidence="6">
    <location>
        <position position="396"/>
    </location>
</feature>
<dbReference type="CDD" id="cd04322">
    <property type="entry name" value="LysRS_N"/>
    <property type="match status" value="1"/>
</dbReference>
<dbReference type="InterPro" id="IPR045864">
    <property type="entry name" value="aa-tRNA-synth_II/BPL/LPL"/>
</dbReference>
<dbReference type="InterPro" id="IPR012340">
    <property type="entry name" value="NA-bd_OB-fold"/>
</dbReference>
<dbReference type="Pfam" id="PF00152">
    <property type="entry name" value="tRNA-synt_2"/>
    <property type="match status" value="1"/>
</dbReference>
<evidence type="ECO:0000313" key="6">
    <source>
        <dbReference type="EMBL" id="MCA9375421.1"/>
    </source>
</evidence>
<keyword evidence="2" id="KW-0547">Nucleotide-binding</keyword>
<keyword evidence="1 6" id="KW-0436">Ligase</keyword>
<dbReference type="PROSITE" id="PS50862">
    <property type="entry name" value="AA_TRNA_LIGASE_II"/>
    <property type="match status" value="1"/>
</dbReference>
<dbReference type="SUPFAM" id="SSF50249">
    <property type="entry name" value="Nucleic acid-binding proteins"/>
    <property type="match status" value="1"/>
</dbReference>
<dbReference type="Proteomes" id="UP000748332">
    <property type="component" value="Unassembled WGS sequence"/>
</dbReference>
<organism evidence="6 7">
    <name type="scientific">Candidatus Dojkabacteria bacterium</name>
    <dbReference type="NCBI Taxonomy" id="2099670"/>
    <lineage>
        <taxon>Bacteria</taxon>
        <taxon>Candidatus Dojkabacteria</taxon>
    </lineage>
</organism>